<dbReference type="InterPro" id="IPR024413">
    <property type="entry name" value="Phage_phiKZ_Orf92_int-head"/>
</dbReference>
<protein>
    <submittedName>
        <fullName evidence="1">PhiKZ-like internal head family protein</fullName>
    </submittedName>
</protein>
<evidence type="ECO:0000313" key="1">
    <source>
        <dbReference type="EMBL" id="XBS47569.1"/>
    </source>
</evidence>
<reference evidence="1" key="1">
    <citation type="submission" date="2024-05" db="EMBL/GenBank/DDBJ databases">
        <title>Isolation and characterization of the novel Burkholderia jumbo bacteriophage Surprise13.</title>
        <authorList>
            <person name="Supina B.S.I."/>
            <person name="Dennis J."/>
        </authorList>
    </citation>
    <scope>NUCLEOTIDE SEQUENCE</scope>
</reference>
<accession>A0AAU7PFB8</accession>
<name>A0AAU7PFB8_9VIRU</name>
<organism evidence="1">
    <name type="scientific">Burkholderia phage vB_BgluM-SURPRISE13</name>
    <dbReference type="NCBI Taxonomy" id="3159457"/>
    <lineage>
        <taxon>Viruses</taxon>
    </lineage>
</organism>
<sequence>MSFLPQSGILHSNENFDAADTMTGADAIAPDETNTLASAVSEINADEAAINTGNTQIDAAAVAADGLETIAEQVAEANEGEGIDENTAEIIETSVEALLKVAKIGVTYKQLGIPSSESFKSRNNRAALGKATVEALELSAKKIWQAIVDAIKKSIEWVRNFFNKIFGAAENLQRRAQKLKESTTKLSGQPEEANIENGSLFNAVRVNGQPVSAANLQELGKEGAALFKAQKDLTDKYGKVNDIGLSDLITPAPASYGLKPADAGTAKRVTAESDVAVFVTSRFPGESVVYLAMPKSESADAKGATEFAGKIKAGSVSLSEKKEEGKSLKTLGVDEIRGFAEAVEKFAGEVASYKQGLTAVNDNKSKFIAKVEKYMTGAGKDAGESKDTNEKVAKANATIFRKLMDEPAASYASHSIRAMSSALQYAELSARQYSGKE</sequence>
<dbReference type="EMBL" id="PP856017">
    <property type="protein sequence ID" value="XBS47569.1"/>
    <property type="molecule type" value="Genomic_DNA"/>
</dbReference>
<dbReference type="Pfam" id="PF12699">
    <property type="entry name" value="phiKZ_IP"/>
    <property type="match status" value="1"/>
</dbReference>
<gene>
    <name evidence="1" type="ORF">SURPRISE13_185</name>
</gene>
<proteinExistence type="predicted"/>